<evidence type="ECO:0000313" key="2">
    <source>
        <dbReference type="EMBL" id="MBP0484989.1"/>
    </source>
</evidence>
<keyword evidence="1" id="KW-0812">Transmembrane</keyword>
<comment type="caution">
    <text evidence="2">The sequence shown here is derived from an EMBL/GenBank/DDBJ whole genome shotgun (WGS) entry which is preliminary data.</text>
</comment>
<gene>
    <name evidence="2" type="ORF">J5474_21150</name>
</gene>
<feature type="transmembrane region" description="Helical" evidence="1">
    <location>
        <begin position="49"/>
        <end position="68"/>
    </location>
</feature>
<organism evidence="2 3">
    <name type="scientific">Sagittula salina</name>
    <dbReference type="NCBI Taxonomy" id="2820268"/>
    <lineage>
        <taxon>Bacteria</taxon>
        <taxon>Pseudomonadati</taxon>
        <taxon>Pseudomonadota</taxon>
        <taxon>Alphaproteobacteria</taxon>
        <taxon>Rhodobacterales</taxon>
        <taxon>Roseobacteraceae</taxon>
        <taxon>Sagittula</taxon>
    </lineage>
</organism>
<evidence type="ECO:0000256" key="1">
    <source>
        <dbReference type="SAM" id="Phobius"/>
    </source>
</evidence>
<feature type="transmembrane region" description="Helical" evidence="1">
    <location>
        <begin position="7"/>
        <end position="26"/>
    </location>
</feature>
<evidence type="ECO:0000313" key="3">
    <source>
        <dbReference type="Proteomes" id="UP000675940"/>
    </source>
</evidence>
<dbReference type="AlphaFoldDB" id="A0A940MT96"/>
<keyword evidence="1" id="KW-0472">Membrane</keyword>
<protein>
    <submittedName>
        <fullName evidence="2">Uncharacterized protein</fullName>
    </submittedName>
</protein>
<keyword evidence="3" id="KW-1185">Reference proteome</keyword>
<sequence>MKLRLGVLLGLAAFGIAGLAVVFWGLSDLRALSRGAATCVAPLTGDSSAFWFLGAAALVALPALIALPDRYHGKLFVVMLAVFLGLPALGYTLVRNDVAARGYDMAGFPPLFSLKAFSVDPTEACTP</sequence>
<accession>A0A940MT96</accession>
<feature type="transmembrane region" description="Helical" evidence="1">
    <location>
        <begin position="75"/>
        <end position="94"/>
    </location>
</feature>
<name>A0A940MT96_9RHOB</name>
<keyword evidence="1" id="KW-1133">Transmembrane helix</keyword>
<dbReference type="Proteomes" id="UP000675940">
    <property type="component" value="Unassembled WGS sequence"/>
</dbReference>
<proteinExistence type="predicted"/>
<dbReference type="EMBL" id="JAGISH010000020">
    <property type="protein sequence ID" value="MBP0484989.1"/>
    <property type="molecule type" value="Genomic_DNA"/>
</dbReference>
<reference evidence="2" key="1">
    <citation type="submission" date="2021-03" db="EMBL/GenBank/DDBJ databases">
        <title>Sagittula salina sp. nov. strain M10.9X isolated from the marine waste.</title>
        <authorList>
            <person name="Satari L."/>
            <person name="Molina-Menor E."/>
            <person name="Vidal-Verdu A."/>
            <person name="Pascual J."/>
            <person name="Pereto J."/>
            <person name="Porcar M."/>
        </authorList>
    </citation>
    <scope>NUCLEOTIDE SEQUENCE</scope>
    <source>
        <strain evidence="2">M10.9X</strain>
    </source>
</reference>
<dbReference type="RefSeq" id="WP_209363828.1">
    <property type="nucleotide sequence ID" value="NZ_JAGISH010000020.1"/>
</dbReference>